<evidence type="ECO:0000313" key="3">
    <source>
        <dbReference type="Proteomes" id="UP001055200"/>
    </source>
</evidence>
<gene>
    <name evidence="2" type="ORF">MIU77_15495</name>
</gene>
<reference evidence="2" key="1">
    <citation type="submission" date="2022-08" db="EMBL/GenBank/DDBJ databases">
        <title>Complete genome sequence of 14 non-tuberculosis mycobacteria type-strains.</title>
        <authorList>
            <person name="Igarashi Y."/>
            <person name="Osugi A."/>
            <person name="Mitarai S."/>
        </authorList>
    </citation>
    <scope>NUCLEOTIDE SEQUENCE</scope>
    <source>
        <strain evidence="2">DSM 45575</strain>
    </source>
</reference>
<dbReference type="GO" id="GO:0016740">
    <property type="term" value="F:transferase activity"/>
    <property type="evidence" value="ECO:0007669"/>
    <property type="project" value="UniProtKB-KW"/>
</dbReference>
<dbReference type="PANTHER" id="PTHR48207">
    <property type="entry name" value="SUCCINATE--HYDROXYMETHYLGLUTARATE COA-TRANSFERASE"/>
    <property type="match status" value="1"/>
</dbReference>
<accession>A0ABY3TWZ5</accession>
<keyword evidence="1 2" id="KW-0808">Transferase</keyword>
<dbReference type="SUPFAM" id="SSF89796">
    <property type="entry name" value="CoA-transferase family III (CaiB/BaiF)"/>
    <property type="match status" value="1"/>
</dbReference>
<dbReference type="Gene3D" id="3.40.50.10540">
    <property type="entry name" value="Crotonobetainyl-coa:carnitine coa-transferase, domain 1"/>
    <property type="match status" value="1"/>
</dbReference>
<evidence type="ECO:0000256" key="1">
    <source>
        <dbReference type="ARBA" id="ARBA00022679"/>
    </source>
</evidence>
<dbReference type="Pfam" id="PF02515">
    <property type="entry name" value="CoA_transf_3"/>
    <property type="match status" value="1"/>
</dbReference>
<dbReference type="PANTHER" id="PTHR48207:SF3">
    <property type="entry name" value="SUCCINATE--HYDROXYMETHYLGLUTARATE COA-TRANSFERASE"/>
    <property type="match status" value="1"/>
</dbReference>
<dbReference type="Gene3D" id="3.30.1540.10">
    <property type="entry name" value="formyl-coa transferase, domain 3"/>
    <property type="match status" value="1"/>
</dbReference>
<proteinExistence type="predicted"/>
<dbReference type="InterPro" id="IPR044855">
    <property type="entry name" value="CoA-Trfase_III_dom3_sf"/>
</dbReference>
<dbReference type="Proteomes" id="UP001055200">
    <property type="component" value="Chromosome"/>
</dbReference>
<organism evidence="2 3">
    <name type="scientific">Mycolicibacillus parakoreensis</name>
    <dbReference type="NCBI Taxonomy" id="1069221"/>
    <lineage>
        <taxon>Bacteria</taxon>
        <taxon>Bacillati</taxon>
        <taxon>Actinomycetota</taxon>
        <taxon>Actinomycetes</taxon>
        <taxon>Mycobacteriales</taxon>
        <taxon>Mycobacteriaceae</taxon>
        <taxon>Mycolicibacillus</taxon>
    </lineage>
</organism>
<sequence length="392" mass="41524">MSSLPLHGITVIAVEQAVAAPLATRHLADLGARVIKVERCGDGDFARHYDTAVHGISSHFVWLNRGKQSVAVDLKHPDGVALVHRMIATADVVVQNLGPGAAERLGLGAAQLRERQPDLIVANLSGYGADGPYRERKAYDMLVQAETGLCSLTGTPDGPAKAGVPVADIATAMYALSAIQAALFRRERTGQGATVAVTMFDATTEWLTHPMYLQRYAGEQLPRMGVAHATIAPYDAYPTADGQILIGVQNDRGWRALVTEVFAAPALADDPRFATNIARVRHRAEVDAIVAEHTRARATADLEERLAAAGVPAARLNSMADLVAHPELAGRRRQVDTEAGPVEALAPPMGFDDAALAMGAVPALGQHTDALLTELGLATGHIADLCSRHVVQ</sequence>
<dbReference type="EMBL" id="CP092365">
    <property type="protein sequence ID" value="ULN52237.1"/>
    <property type="molecule type" value="Genomic_DNA"/>
</dbReference>
<protein>
    <submittedName>
        <fullName evidence="2">CoA transferase</fullName>
    </submittedName>
</protein>
<name>A0ABY3TWZ5_9MYCO</name>
<evidence type="ECO:0000313" key="2">
    <source>
        <dbReference type="EMBL" id="ULN52237.1"/>
    </source>
</evidence>
<dbReference type="InterPro" id="IPR003673">
    <property type="entry name" value="CoA-Trfase_fam_III"/>
</dbReference>
<dbReference type="InterPro" id="IPR050483">
    <property type="entry name" value="CoA-transferase_III_domain"/>
</dbReference>
<dbReference type="InterPro" id="IPR023606">
    <property type="entry name" value="CoA-Trfase_III_dom_1_sf"/>
</dbReference>
<keyword evidence="3" id="KW-1185">Reference proteome</keyword>
<dbReference type="RefSeq" id="WP_240170511.1">
    <property type="nucleotide sequence ID" value="NZ_CP092365.1"/>
</dbReference>